<dbReference type="InterPro" id="IPR035451">
    <property type="entry name" value="Ada-like_dom_sf"/>
</dbReference>
<dbReference type="RefSeq" id="WP_011630681.1">
    <property type="nucleotide sequence ID" value="NC_008342.1"/>
</dbReference>
<evidence type="ECO:0000256" key="3">
    <source>
        <dbReference type="ARBA" id="ARBA00022801"/>
    </source>
</evidence>
<dbReference type="PANTHER" id="PTHR33607:SF2">
    <property type="entry name" value="ENDONUCLEASE-1"/>
    <property type="match status" value="1"/>
</dbReference>
<dbReference type="EC" id="3.1.21.1" evidence="4"/>
<dbReference type="Proteomes" id="UP000001966">
    <property type="component" value="Plasmid p2"/>
</dbReference>
<keyword evidence="3 4" id="KW-0378">Hydrolase</keyword>
<protein>
    <submittedName>
        <fullName evidence="4">Deoxyribonuclease I</fullName>
        <ecNumber evidence="4">3.1.21.1</ecNumber>
    </submittedName>
</protein>
<dbReference type="PANTHER" id="PTHR33607">
    <property type="entry name" value="ENDONUCLEASE-1"/>
    <property type="match status" value="1"/>
</dbReference>
<evidence type="ECO:0000313" key="4">
    <source>
        <dbReference type="EMBL" id="ABI60816.1"/>
    </source>
</evidence>
<dbReference type="Pfam" id="PF04231">
    <property type="entry name" value="Endonuclease_1"/>
    <property type="match status" value="1"/>
</dbReference>
<dbReference type="EMBL" id="CP000452">
    <property type="protein sequence ID" value="ABI60816.1"/>
    <property type="molecule type" value="Genomic_DNA"/>
</dbReference>
<keyword evidence="4" id="KW-0614">Plasmid</keyword>
<evidence type="ECO:0000313" key="5">
    <source>
        <dbReference type="Proteomes" id="UP000001966"/>
    </source>
</evidence>
<dbReference type="AlphaFoldDB" id="Q0ACV5"/>
<evidence type="ECO:0000256" key="1">
    <source>
        <dbReference type="ARBA" id="ARBA00006429"/>
    </source>
</evidence>
<reference evidence="4 5" key="1">
    <citation type="journal article" date="2007" name="Environ. Microbiol.">
        <title>Whole-genome analysis of the ammonia-oxidizing bacterium, Nitrosomonas eutropha C91: implications for niche adaptation.</title>
        <authorList>
            <person name="Stein L.Y."/>
            <person name="Arp D.J."/>
            <person name="Berube P.M."/>
            <person name="Chain P.S."/>
            <person name="Hauser L."/>
            <person name="Jetten M.S."/>
            <person name="Klotz M.G."/>
            <person name="Larimer F.W."/>
            <person name="Norton J.M."/>
            <person name="Op den Camp H.J.M."/>
            <person name="Shin M."/>
            <person name="Wei X."/>
        </authorList>
    </citation>
    <scope>NUCLEOTIDE SEQUENCE [LARGE SCALE GENOMIC DNA]</scope>
    <source>
        <strain evidence="5">DSM 101675 / C91 / Nm57</strain>
        <plasmid evidence="5">pNeutP2</plasmid>
    </source>
</reference>
<keyword evidence="2" id="KW-0540">Nuclease</keyword>
<proteinExistence type="inferred from homology"/>
<dbReference type="GO" id="GO:0004530">
    <property type="term" value="F:deoxyribonuclease I activity"/>
    <property type="evidence" value="ECO:0007669"/>
    <property type="project" value="UniProtKB-EC"/>
</dbReference>
<dbReference type="SUPFAM" id="SSF54060">
    <property type="entry name" value="His-Me finger endonucleases"/>
    <property type="match status" value="1"/>
</dbReference>
<gene>
    <name evidence="4" type="ordered locus">Neut_2614</name>
</gene>
<comment type="similarity">
    <text evidence="1">Belongs to the EndA/NucM nuclease family.</text>
</comment>
<evidence type="ECO:0000256" key="2">
    <source>
        <dbReference type="ARBA" id="ARBA00022722"/>
    </source>
</evidence>
<dbReference type="SUPFAM" id="SSF57884">
    <property type="entry name" value="Ada DNA repair protein, N-terminal domain (N-Ada 10)"/>
    <property type="match status" value="1"/>
</dbReference>
<organism evidence="4 5">
    <name type="scientific">Nitrosomonas eutropha (strain DSM 101675 / C91 / Nm57)</name>
    <dbReference type="NCBI Taxonomy" id="335283"/>
    <lineage>
        <taxon>Bacteria</taxon>
        <taxon>Pseudomonadati</taxon>
        <taxon>Pseudomonadota</taxon>
        <taxon>Betaproteobacteria</taxon>
        <taxon>Nitrosomonadales</taxon>
        <taxon>Nitrosomonadaceae</taxon>
        <taxon>Nitrosomonas</taxon>
    </lineage>
</organism>
<accession>Q0ACV5</accession>
<dbReference type="HOGENOM" id="CLU_070541_0_0_4"/>
<dbReference type="Gene3D" id="3.40.10.10">
    <property type="entry name" value="DNA Methylphosphotriester Repair Domain"/>
    <property type="match status" value="1"/>
</dbReference>
<sequence>MPTAMYEDIFLSFFGFVPTTYKIFSNKLLTSEALHLRNNLVIKLLVSFAIIGVYFYSPVHAAPQSFSEAKVQARRGVYHDQNQSEQGTLYCGCKWRWTGKSGGRVDLASCGYTPRRNASRASRIEWEHIVPAWVMGHQRQCWQQGGRKNCTDKDPVFRTMEANLHNLTPVIGEVNGDRSHFLYGMVSKTMPNQYGQCTTRTDFKDKTTEPRDAVKGFVARTTFYMYDRYGLSMSRTQQRILMAWDHKYPVTEWERERDNRIARLMGHHNSYVSREKTWVLDQKPSREGLQGSQQSAIKINTGRQIIGNKKSNVYHLPDGCPSYDRVSKNNQIPFSSQKEAEAAGYRLAGNCR</sequence>
<name>Q0ACV5_NITEC</name>
<dbReference type="InterPro" id="IPR044925">
    <property type="entry name" value="His-Me_finger_sf"/>
</dbReference>
<dbReference type="KEGG" id="net:Neut_2614"/>
<geneLocation type="plasmid" evidence="5">
    <name>pNeutP2</name>
</geneLocation>
<dbReference type="InterPro" id="IPR007346">
    <property type="entry name" value="Endonuclease-I"/>
</dbReference>